<reference evidence="16" key="1">
    <citation type="submission" date="2016-10" db="EMBL/GenBank/DDBJ databases">
        <authorList>
            <person name="Varghese N."/>
            <person name="Submissions S."/>
        </authorList>
    </citation>
    <scope>NUCLEOTIDE SEQUENCE [LARGE SCALE GENOMIC DNA]</scope>
    <source>
        <strain evidence="16">DSM 22530</strain>
    </source>
</reference>
<evidence type="ECO:0000256" key="5">
    <source>
        <dbReference type="ARBA" id="ARBA00016406"/>
    </source>
</evidence>
<evidence type="ECO:0000256" key="13">
    <source>
        <dbReference type="ARBA" id="ARBA00032738"/>
    </source>
</evidence>
<dbReference type="Proteomes" id="UP000199474">
    <property type="component" value="Unassembled WGS sequence"/>
</dbReference>
<evidence type="ECO:0000256" key="9">
    <source>
        <dbReference type="ARBA" id="ARBA00023002"/>
    </source>
</evidence>
<dbReference type="EMBL" id="FOMR01000003">
    <property type="protein sequence ID" value="SFD69258.1"/>
    <property type="molecule type" value="Genomic_DNA"/>
</dbReference>
<dbReference type="PANTHER" id="PTHR42802:SF1">
    <property type="entry name" value="L-ORNITHINE N(5)-MONOOXYGENASE"/>
    <property type="match status" value="1"/>
</dbReference>
<dbReference type="InterPro" id="IPR025700">
    <property type="entry name" value="Lys/Orn_oxygenase"/>
</dbReference>
<comment type="cofactor">
    <cofactor evidence="1">
        <name>FAD</name>
        <dbReference type="ChEBI" id="CHEBI:57692"/>
    </cofactor>
</comment>
<organism evidence="15 16">
    <name type="scientific">Lentibacillus persicus</name>
    <dbReference type="NCBI Taxonomy" id="640948"/>
    <lineage>
        <taxon>Bacteria</taxon>
        <taxon>Bacillati</taxon>
        <taxon>Bacillota</taxon>
        <taxon>Bacilli</taxon>
        <taxon>Bacillales</taxon>
        <taxon>Bacillaceae</taxon>
        <taxon>Lentibacillus</taxon>
    </lineage>
</organism>
<accession>A0A1I1UI25</accession>
<dbReference type="OrthoDB" id="7527071at2"/>
<proteinExistence type="inferred from homology"/>
<comment type="similarity">
    <text evidence="3">Belongs to the lysine N(6)-hydroxylase/L-ornithine N(5)-oxygenase family.</text>
</comment>
<evidence type="ECO:0000313" key="15">
    <source>
        <dbReference type="EMBL" id="SFD69258.1"/>
    </source>
</evidence>
<name>A0A1I1UI25_9BACI</name>
<dbReference type="InterPro" id="IPR036188">
    <property type="entry name" value="FAD/NAD-bd_sf"/>
</dbReference>
<evidence type="ECO:0000256" key="4">
    <source>
        <dbReference type="ARBA" id="ARBA00013076"/>
    </source>
</evidence>
<evidence type="ECO:0000256" key="12">
    <source>
        <dbReference type="ARBA" id="ARBA00032493"/>
    </source>
</evidence>
<evidence type="ECO:0000256" key="1">
    <source>
        <dbReference type="ARBA" id="ARBA00001974"/>
    </source>
</evidence>
<evidence type="ECO:0000256" key="8">
    <source>
        <dbReference type="ARBA" id="ARBA00022857"/>
    </source>
</evidence>
<evidence type="ECO:0000256" key="11">
    <source>
        <dbReference type="ARBA" id="ARBA00031158"/>
    </source>
</evidence>
<evidence type="ECO:0000256" key="7">
    <source>
        <dbReference type="ARBA" id="ARBA00022827"/>
    </source>
</evidence>
<dbReference type="Gene3D" id="3.50.50.60">
    <property type="entry name" value="FAD/NAD(P)-binding domain"/>
    <property type="match status" value="1"/>
</dbReference>
<gene>
    <name evidence="15" type="ORF">SAMN05216238_103180</name>
</gene>
<dbReference type="EC" id="1.14.13.59" evidence="4"/>
<keyword evidence="6" id="KW-0285">Flavoprotein</keyword>
<keyword evidence="9" id="KW-0560">Oxidoreductase</keyword>
<evidence type="ECO:0000256" key="14">
    <source>
        <dbReference type="ARBA" id="ARBA00048407"/>
    </source>
</evidence>
<protein>
    <recommendedName>
        <fullName evidence="5">L-lysine N6-monooxygenase MbtG</fullName>
        <ecNumber evidence="4">1.14.13.59</ecNumber>
    </recommendedName>
    <alternativeName>
        <fullName evidence="13">Lysine 6-N-hydroxylase</fullName>
    </alternativeName>
    <alternativeName>
        <fullName evidence="12">Lysine N6-hydroxylase</fullName>
    </alternativeName>
    <alternativeName>
        <fullName evidence="10">Lysine-N-oxygenase</fullName>
    </alternativeName>
    <alternativeName>
        <fullName evidence="11">Mycobactin synthase protein G</fullName>
    </alternativeName>
</protein>
<evidence type="ECO:0000256" key="2">
    <source>
        <dbReference type="ARBA" id="ARBA00004924"/>
    </source>
</evidence>
<dbReference type="RefSeq" id="WP_090082657.1">
    <property type="nucleotide sequence ID" value="NZ_FOMR01000003.1"/>
</dbReference>
<dbReference type="GO" id="GO:0047091">
    <property type="term" value="F:L-lysine 6-monooxygenase (NADPH) activity"/>
    <property type="evidence" value="ECO:0007669"/>
    <property type="project" value="UniProtKB-EC"/>
</dbReference>
<comment type="pathway">
    <text evidence="2">Siderophore biosynthesis.</text>
</comment>
<evidence type="ECO:0000256" key="6">
    <source>
        <dbReference type="ARBA" id="ARBA00022630"/>
    </source>
</evidence>
<dbReference type="AlphaFoldDB" id="A0A1I1UI25"/>
<keyword evidence="8" id="KW-0521">NADP</keyword>
<dbReference type="Pfam" id="PF13434">
    <property type="entry name" value="Lys_Orn_oxgnase"/>
    <property type="match status" value="1"/>
</dbReference>
<dbReference type="PANTHER" id="PTHR42802">
    <property type="entry name" value="MONOOXYGENASE"/>
    <property type="match status" value="1"/>
</dbReference>
<sequence length="438" mass="51347">MPGKLYDVIGVGIGPYNLGLAALLDDTPEIEGLFFDKTPKFEWHPGMLIERMNLTTPFLGDLVTFADPTSRFTYINYLHEHNRLYQFYFYNTFQIPRQEYDHYLQWVANQLQPLHFGYEVIDVIDHEKASVPHYEVVVKETESEKQSSYFAKNIVMATGSQPFVLDSMTGHPEEDVLHTNRYMYEKENLVESPHITVVGSGQSAIEVFLDLLKEQENKVFQLTLFTRSSGLFQLEKAKFGQEYFSPDFVSYFHSLGFKQRLDTLDTLGTLRKGINPQTLMELYEALYHKTIGEKPQPVIIQPNTEVKNISRQKDTYVLRCHQWQKENSFDYETNKVILATGYKPHIPAWFYDRFKDKIVWEDENRYKVTRDYQLVFQNQRNHRFFTMTDLEHSHGTAATNLGLAIQKNIKIINQLAGRDAYPDRHETIFQQFTMDHNI</sequence>
<evidence type="ECO:0000256" key="3">
    <source>
        <dbReference type="ARBA" id="ARBA00007588"/>
    </source>
</evidence>
<comment type="catalytic activity">
    <reaction evidence="14">
        <text>L-lysine + NADPH + O2 = N(6)-hydroxy-L-lysine + NADP(+) + H2O</text>
        <dbReference type="Rhea" id="RHEA:23228"/>
        <dbReference type="ChEBI" id="CHEBI:15377"/>
        <dbReference type="ChEBI" id="CHEBI:15379"/>
        <dbReference type="ChEBI" id="CHEBI:32551"/>
        <dbReference type="ChEBI" id="CHEBI:57783"/>
        <dbReference type="ChEBI" id="CHEBI:57820"/>
        <dbReference type="ChEBI" id="CHEBI:58349"/>
        <dbReference type="EC" id="1.14.13.59"/>
    </reaction>
</comment>
<evidence type="ECO:0000256" key="10">
    <source>
        <dbReference type="ARBA" id="ARBA00029939"/>
    </source>
</evidence>
<dbReference type="PRINTS" id="PR00368">
    <property type="entry name" value="FADPNR"/>
</dbReference>
<keyword evidence="7" id="KW-0274">FAD</keyword>
<dbReference type="SUPFAM" id="SSF51905">
    <property type="entry name" value="FAD/NAD(P)-binding domain"/>
    <property type="match status" value="2"/>
</dbReference>
<evidence type="ECO:0000313" key="16">
    <source>
        <dbReference type="Proteomes" id="UP000199474"/>
    </source>
</evidence>
<keyword evidence="16" id="KW-1185">Reference proteome</keyword>
<dbReference type="STRING" id="640948.SAMN05216238_103180"/>